<dbReference type="Pfam" id="PF03171">
    <property type="entry name" value="2OG-FeII_Oxy"/>
    <property type="match status" value="1"/>
</dbReference>
<sequence>MANACLFPLDPKHLIDAFVINIGDTFMALTNGLYRSCLHRVLVNDKKNRKSLAFFIKPKSDKIVSPPEELLVDMKIKGIILDFTWA</sequence>
<dbReference type="Gene3D" id="2.60.120.330">
    <property type="entry name" value="B-lactam Antibiotic, Isopenicillin N Synthase, Chain"/>
    <property type="match status" value="1"/>
</dbReference>
<dbReference type="AlphaFoldDB" id="A0ABD1N523"/>
<dbReference type="InterPro" id="IPR044861">
    <property type="entry name" value="IPNS-like_FE2OG_OXY"/>
</dbReference>
<evidence type="ECO:0000313" key="2">
    <source>
        <dbReference type="EMBL" id="KAL2342902.1"/>
    </source>
</evidence>
<feature type="domain" description="Isopenicillin N synthase-like Fe(2+) 2OG dioxygenase" evidence="1">
    <location>
        <begin position="11"/>
        <end position="58"/>
    </location>
</feature>
<keyword evidence="3" id="KW-1185">Reference proteome</keyword>
<dbReference type="EMBL" id="JBGMDY010000002">
    <property type="protein sequence ID" value="KAL2342902.1"/>
    <property type="molecule type" value="Genomic_DNA"/>
</dbReference>
<dbReference type="PANTHER" id="PTHR47990">
    <property type="entry name" value="2-OXOGLUTARATE (2OG) AND FE(II)-DEPENDENT OXYGENASE SUPERFAMILY PROTEIN-RELATED"/>
    <property type="match status" value="1"/>
</dbReference>
<gene>
    <name evidence="2" type="ORF">Fmac_004187</name>
</gene>
<evidence type="ECO:0000259" key="1">
    <source>
        <dbReference type="Pfam" id="PF03171"/>
    </source>
</evidence>
<dbReference type="Proteomes" id="UP001603857">
    <property type="component" value="Unassembled WGS sequence"/>
</dbReference>
<comment type="caution">
    <text evidence="2">The sequence shown here is derived from an EMBL/GenBank/DDBJ whole genome shotgun (WGS) entry which is preliminary data.</text>
</comment>
<evidence type="ECO:0000313" key="3">
    <source>
        <dbReference type="Proteomes" id="UP001603857"/>
    </source>
</evidence>
<protein>
    <recommendedName>
        <fullName evidence="1">Isopenicillin N synthase-like Fe(2+) 2OG dioxygenase domain-containing protein</fullName>
    </recommendedName>
</protein>
<dbReference type="InterPro" id="IPR027443">
    <property type="entry name" value="IPNS-like_sf"/>
</dbReference>
<dbReference type="SUPFAM" id="SSF51197">
    <property type="entry name" value="Clavaminate synthase-like"/>
    <property type="match status" value="1"/>
</dbReference>
<organism evidence="2 3">
    <name type="scientific">Flemingia macrophylla</name>
    <dbReference type="NCBI Taxonomy" id="520843"/>
    <lineage>
        <taxon>Eukaryota</taxon>
        <taxon>Viridiplantae</taxon>
        <taxon>Streptophyta</taxon>
        <taxon>Embryophyta</taxon>
        <taxon>Tracheophyta</taxon>
        <taxon>Spermatophyta</taxon>
        <taxon>Magnoliopsida</taxon>
        <taxon>eudicotyledons</taxon>
        <taxon>Gunneridae</taxon>
        <taxon>Pentapetalae</taxon>
        <taxon>rosids</taxon>
        <taxon>fabids</taxon>
        <taxon>Fabales</taxon>
        <taxon>Fabaceae</taxon>
        <taxon>Papilionoideae</taxon>
        <taxon>50 kb inversion clade</taxon>
        <taxon>NPAAA clade</taxon>
        <taxon>indigoferoid/millettioid clade</taxon>
        <taxon>Phaseoleae</taxon>
        <taxon>Flemingia</taxon>
    </lineage>
</organism>
<reference evidence="2 3" key="1">
    <citation type="submission" date="2024-08" db="EMBL/GenBank/DDBJ databases">
        <title>Insights into the chromosomal genome structure of Flemingia macrophylla.</title>
        <authorList>
            <person name="Ding Y."/>
            <person name="Zhao Y."/>
            <person name="Bi W."/>
            <person name="Wu M."/>
            <person name="Zhao G."/>
            <person name="Gong Y."/>
            <person name="Li W."/>
            <person name="Zhang P."/>
        </authorList>
    </citation>
    <scope>NUCLEOTIDE SEQUENCE [LARGE SCALE GENOMIC DNA]</scope>
    <source>
        <strain evidence="2">DYQJB</strain>
        <tissue evidence="2">Leaf</tissue>
    </source>
</reference>
<accession>A0ABD1N523</accession>
<proteinExistence type="predicted"/>
<name>A0ABD1N523_9FABA</name>
<dbReference type="InterPro" id="IPR050231">
    <property type="entry name" value="Iron_ascorbate_oxido_reductase"/>
</dbReference>